<reference evidence="10 12" key="1">
    <citation type="submission" date="2013-02" db="EMBL/GenBank/DDBJ databases">
        <title>The Genome Sequence of Enterococcus haemoperoxidus BAA-382.</title>
        <authorList>
            <consortium name="The Broad Institute Genome Sequencing Platform"/>
            <consortium name="The Broad Institute Genome Sequencing Center for Infectious Disease"/>
            <person name="Earl A.M."/>
            <person name="Gilmore M.S."/>
            <person name="Lebreton F."/>
            <person name="Walker B."/>
            <person name="Young S.K."/>
            <person name="Zeng Q."/>
            <person name="Gargeya S."/>
            <person name="Fitzgerald M."/>
            <person name="Haas B."/>
            <person name="Abouelleil A."/>
            <person name="Alvarado L."/>
            <person name="Arachchi H.M."/>
            <person name="Berlin A.M."/>
            <person name="Chapman S.B."/>
            <person name="Dewar J."/>
            <person name="Goldberg J."/>
            <person name="Griggs A."/>
            <person name="Gujja S."/>
            <person name="Hansen M."/>
            <person name="Howarth C."/>
            <person name="Imamovic A."/>
            <person name="Larimer J."/>
            <person name="McCowan C."/>
            <person name="Murphy C."/>
            <person name="Neiman D."/>
            <person name="Pearson M."/>
            <person name="Priest M."/>
            <person name="Roberts A."/>
            <person name="Saif S."/>
            <person name="Shea T."/>
            <person name="Sisk P."/>
            <person name="Sykes S."/>
            <person name="Wortman J."/>
            <person name="Nusbaum C."/>
            <person name="Birren B."/>
        </authorList>
    </citation>
    <scope>NUCLEOTIDE SEQUENCE [LARGE SCALE GENOMIC DNA]</scope>
    <source>
        <strain evidence="10 12">ATCC BAA-382</strain>
    </source>
</reference>
<evidence type="ECO:0000256" key="7">
    <source>
        <dbReference type="SAM" id="SignalP"/>
    </source>
</evidence>
<feature type="domain" description="MucBP" evidence="9">
    <location>
        <begin position="267"/>
        <end position="336"/>
    </location>
</feature>
<dbReference type="InterPro" id="IPR019931">
    <property type="entry name" value="LPXTG_anchor"/>
</dbReference>
<dbReference type="PATRIC" id="fig|1158608.3.peg.1616"/>
<gene>
    <name evidence="11" type="ORF">I583_02603</name>
    <name evidence="10" type="ORF">UAW_01637</name>
</gene>
<dbReference type="RefSeq" id="WP_010761839.1">
    <property type="nucleotide sequence ID" value="NZ_KB946316.1"/>
</dbReference>
<sequence length="420" mass="45671">MKKNKRFASLALVTLLAPTLLNAQYAFAEEAPSVPSEQQEVVPEKEQPEAEKEVEPEKQPETEAKPETPVEETKPESKPEKDPSKEEAKPEAEKETKEKEQPKEDKAATTVTVMISLIDQTTGTTQVIPIAGEVGTTKNIGLPLEAGRYEFVSTSDGLAIPIVDETGQLGLQLTFPNSNTGIHNISVTVRQLAGIVGGNVFVLHLDDLGNELTEALTVLNGFIGENYTTVAQNIPGYTLVNTPLNNNGSYTETEQTVIYRYDRVQTTVSVICVDENGEPLGEVVSQVGKFKDTFTITAPEVPGYEYLGISQATYSNPSTTFSGSYGLEDQHFVATYRKIVEVPATPAAPTPSIQTATIPNLLEQVPVKTELLNNKQSKKDHKKLPETGEAETSSLVASIGLTIIAGVYFTKKKREDQFSL</sequence>
<keyword evidence="3 7" id="KW-0732">Signal</keyword>
<feature type="compositionally biased region" description="Low complexity" evidence="6">
    <location>
        <begin position="32"/>
        <end position="41"/>
    </location>
</feature>
<keyword evidence="4" id="KW-0677">Repeat</keyword>
<reference evidence="11 13" key="2">
    <citation type="submission" date="2013-03" db="EMBL/GenBank/DDBJ databases">
        <title>The Genome Sequence of Enterococcus haemoperoxidus BAA-382 (PacBio/Illumina hybrid assembly).</title>
        <authorList>
            <consortium name="The Broad Institute Genomics Platform"/>
            <consortium name="The Broad Institute Genome Sequencing Center for Infectious Disease"/>
            <person name="Earl A."/>
            <person name="Russ C."/>
            <person name="Gilmore M."/>
            <person name="Surin D."/>
            <person name="Walker B."/>
            <person name="Young S."/>
            <person name="Zeng Q."/>
            <person name="Gargeya S."/>
            <person name="Fitzgerald M."/>
            <person name="Haas B."/>
            <person name="Abouelleil A."/>
            <person name="Allen A.W."/>
            <person name="Alvarado L."/>
            <person name="Arachchi H.M."/>
            <person name="Berlin A.M."/>
            <person name="Chapman S.B."/>
            <person name="Gainer-Dewar J."/>
            <person name="Goldberg J."/>
            <person name="Griggs A."/>
            <person name="Gujja S."/>
            <person name="Hansen M."/>
            <person name="Howarth C."/>
            <person name="Imamovic A."/>
            <person name="Ireland A."/>
            <person name="Larimer J."/>
            <person name="McCowan C."/>
            <person name="Murphy C."/>
            <person name="Pearson M."/>
            <person name="Poon T.W."/>
            <person name="Priest M."/>
            <person name="Roberts A."/>
            <person name="Saif S."/>
            <person name="Shea T."/>
            <person name="Sisk P."/>
            <person name="Sykes S."/>
            <person name="Wortman J."/>
            <person name="Nusbaum C."/>
            <person name="Birren B."/>
        </authorList>
    </citation>
    <scope>NUCLEOTIDE SEQUENCE [LARGE SCALE GENOMIC DNA]</scope>
    <source>
        <strain evidence="11 13">ATCC BAA-382</strain>
    </source>
</reference>
<evidence type="ECO:0000313" key="13">
    <source>
        <dbReference type="Proteomes" id="UP000014197"/>
    </source>
</evidence>
<dbReference type="EMBL" id="ASVY01000003">
    <property type="protein sequence ID" value="EOT59968.1"/>
    <property type="molecule type" value="Genomic_DNA"/>
</dbReference>
<dbReference type="Proteomes" id="UP000013858">
    <property type="component" value="Unassembled WGS sequence"/>
</dbReference>
<evidence type="ECO:0000256" key="4">
    <source>
        <dbReference type="ARBA" id="ARBA00022737"/>
    </source>
</evidence>
<evidence type="ECO:0000256" key="5">
    <source>
        <dbReference type="ARBA" id="ARBA00023088"/>
    </source>
</evidence>
<evidence type="ECO:0000256" key="2">
    <source>
        <dbReference type="ARBA" id="ARBA00022525"/>
    </source>
</evidence>
<dbReference type="Pfam" id="PF00746">
    <property type="entry name" value="Gram_pos_anchor"/>
    <property type="match status" value="1"/>
</dbReference>
<dbReference type="Gene3D" id="3.10.20.320">
    <property type="entry name" value="Putative peptidoglycan bound protein (lpxtg motif)"/>
    <property type="match status" value="2"/>
</dbReference>
<keyword evidence="13" id="KW-1185">Reference proteome</keyword>
<organism evidence="10 12">
    <name type="scientific">Enterococcus haemoperoxidus ATCC BAA-382</name>
    <dbReference type="NCBI Taxonomy" id="1158608"/>
    <lineage>
        <taxon>Bacteria</taxon>
        <taxon>Bacillati</taxon>
        <taxon>Bacillota</taxon>
        <taxon>Bacilli</taxon>
        <taxon>Lactobacillales</taxon>
        <taxon>Enterococcaceae</taxon>
        <taxon>Enterococcus</taxon>
    </lineage>
</organism>
<evidence type="ECO:0000313" key="12">
    <source>
        <dbReference type="Proteomes" id="UP000013858"/>
    </source>
</evidence>
<feature type="domain" description="MucBP" evidence="9">
    <location>
        <begin position="199"/>
        <end position="261"/>
    </location>
</feature>
<feature type="domain" description="Gram-positive cocci surface proteins LPxTG" evidence="8">
    <location>
        <begin position="377"/>
        <end position="415"/>
    </location>
</feature>
<keyword evidence="5" id="KW-0572">Peptidoglycan-anchor</keyword>
<proteinExistence type="predicted"/>
<evidence type="ECO:0000259" key="9">
    <source>
        <dbReference type="Pfam" id="PF06458"/>
    </source>
</evidence>
<keyword evidence="2" id="KW-0964">Secreted</keyword>
<comment type="caution">
    <text evidence="10">The sequence shown here is derived from an EMBL/GenBank/DDBJ whole genome shotgun (WGS) entry which is preliminary data.</text>
</comment>
<feature type="signal peptide" evidence="7">
    <location>
        <begin position="1"/>
        <end position="28"/>
    </location>
</feature>
<dbReference type="STRING" id="155618.RV06_GL000265"/>
<dbReference type="EMBL" id="AJAR01000014">
    <property type="protein sequence ID" value="EOH97155.1"/>
    <property type="molecule type" value="Genomic_DNA"/>
</dbReference>
<evidence type="ECO:0000313" key="11">
    <source>
        <dbReference type="EMBL" id="EOT59968.1"/>
    </source>
</evidence>
<accession>R2SPK9</accession>
<feature type="chain" id="PRO_5004356264" evidence="7">
    <location>
        <begin position="29"/>
        <end position="420"/>
    </location>
</feature>
<feature type="compositionally biased region" description="Basic and acidic residues" evidence="6">
    <location>
        <begin position="42"/>
        <end position="107"/>
    </location>
</feature>
<evidence type="ECO:0000256" key="6">
    <source>
        <dbReference type="SAM" id="MobiDB-lite"/>
    </source>
</evidence>
<protein>
    <submittedName>
        <fullName evidence="10">LPXTG-domain-containing protein cell wall anchor domain</fullName>
    </submittedName>
</protein>
<keyword evidence="1" id="KW-0134">Cell wall</keyword>
<dbReference type="NCBIfam" id="TIGR01167">
    <property type="entry name" value="LPXTG_anchor"/>
    <property type="match status" value="1"/>
</dbReference>
<evidence type="ECO:0000256" key="3">
    <source>
        <dbReference type="ARBA" id="ARBA00022729"/>
    </source>
</evidence>
<dbReference type="AlphaFoldDB" id="R2SPK9"/>
<dbReference type="OrthoDB" id="2184730at2"/>
<dbReference type="Proteomes" id="UP000014197">
    <property type="component" value="Unassembled WGS sequence"/>
</dbReference>
<name>R2SPK9_9ENTE</name>
<feature type="region of interest" description="Disordered" evidence="6">
    <location>
        <begin position="30"/>
        <end position="108"/>
    </location>
</feature>
<evidence type="ECO:0000256" key="1">
    <source>
        <dbReference type="ARBA" id="ARBA00022512"/>
    </source>
</evidence>
<evidence type="ECO:0000259" key="8">
    <source>
        <dbReference type="Pfam" id="PF00746"/>
    </source>
</evidence>
<dbReference type="eggNOG" id="COG4932">
    <property type="taxonomic scope" value="Bacteria"/>
</dbReference>
<dbReference type="Pfam" id="PF06458">
    <property type="entry name" value="MucBP"/>
    <property type="match status" value="2"/>
</dbReference>
<evidence type="ECO:0000313" key="10">
    <source>
        <dbReference type="EMBL" id="EOH97155.1"/>
    </source>
</evidence>
<dbReference type="InterPro" id="IPR009459">
    <property type="entry name" value="MucBP_dom"/>
</dbReference>